<dbReference type="Pfam" id="PF02653">
    <property type="entry name" value="BPD_transp_2"/>
    <property type="match status" value="1"/>
</dbReference>
<keyword evidence="5 8" id="KW-0812">Transmembrane</keyword>
<keyword evidence="2" id="KW-0813">Transport</keyword>
<comment type="subcellular location">
    <subcellularLocation>
        <location evidence="1">Cell membrane</location>
        <topology evidence="1">Multi-pass membrane protein</topology>
    </subcellularLocation>
</comment>
<reference evidence="11" key="1">
    <citation type="submission" date="2014-08" db="EMBL/GenBank/DDBJ databases">
        <authorList>
            <person name="Edwards T."/>
        </authorList>
    </citation>
    <scope>NUCLEOTIDE SEQUENCE [LARGE SCALE GENOMIC DNA]</scope>
</reference>
<gene>
    <name evidence="10" type="ORF">MPL1032_240298</name>
</gene>
<dbReference type="Pfam" id="PF20067">
    <property type="entry name" value="SSL_N"/>
    <property type="match status" value="1"/>
</dbReference>
<dbReference type="GO" id="GO:0022857">
    <property type="term" value="F:transmembrane transporter activity"/>
    <property type="evidence" value="ECO:0007669"/>
    <property type="project" value="InterPro"/>
</dbReference>
<feature type="domain" description="Strictosidine synthase conserved region" evidence="9">
    <location>
        <begin position="482"/>
        <end position="568"/>
    </location>
</feature>
<feature type="transmembrane region" description="Helical" evidence="8">
    <location>
        <begin position="179"/>
        <end position="204"/>
    </location>
</feature>
<dbReference type="Gene3D" id="2.120.10.30">
    <property type="entry name" value="TolB, C-terminal domain"/>
    <property type="match status" value="1"/>
</dbReference>
<dbReference type="Pfam" id="PF03088">
    <property type="entry name" value="Str_synth"/>
    <property type="match status" value="1"/>
</dbReference>
<protein>
    <submittedName>
        <fullName evidence="10">ABC transporter</fullName>
    </submittedName>
</protein>
<evidence type="ECO:0000256" key="3">
    <source>
        <dbReference type="ARBA" id="ARBA00022475"/>
    </source>
</evidence>
<name>A0A0K2W0X0_MESPL</name>
<organism evidence="10 11">
    <name type="scientific">Mesorhizobium plurifarium</name>
    <dbReference type="NCBI Taxonomy" id="69974"/>
    <lineage>
        <taxon>Bacteria</taxon>
        <taxon>Pseudomonadati</taxon>
        <taxon>Pseudomonadota</taxon>
        <taxon>Alphaproteobacteria</taxon>
        <taxon>Hyphomicrobiales</taxon>
        <taxon>Phyllobacteriaceae</taxon>
        <taxon>Mesorhizobium</taxon>
    </lineage>
</organism>
<dbReference type="InterPro" id="IPR001851">
    <property type="entry name" value="ABC_transp_permease"/>
</dbReference>
<feature type="transmembrane region" description="Helical" evidence="8">
    <location>
        <begin position="32"/>
        <end position="58"/>
    </location>
</feature>
<feature type="transmembrane region" description="Helical" evidence="8">
    <location>
        <begin position="315"/>
        <end position="335"/>
    </location>
</feature>
<dbReference type="GO" id="GO:0005886">
    <property type="term" value="C:plasma membrane"/>
    <property type="evidence" value="ECO:0007669"/>
    <property type="project" value="UniProtKB-SubCell"/>
</dbReference>
<keyword evidence="4" id="KW-0997">Cell inner membrane</keyword>
<evidence type="ECO:0000256" key="8">
    <source>
        <dbReference type="SAM" id="Phobius"/>
    </source>
</evidence>
<evidence type="ECO:0000313" key="10">
    <source>
        <dbReference type="EMBL" id="CDX58867.1"/>
    </source>
</evidence>
<evidence type="ECO:0000256" key="1">
    <source>
        <dbReference type="ARBA" id="ARBA00004651"/>
    </source>
</evidence>
<keyword evidence="3" id="KW-1003">Cell membrane</keyword>
<evidence type="ECO:0000259" key="9">
    <source>
        <dbReference type="Pfam" id="PF03088"/>
    </source>
</evidence>
<accession>A0A0K2W0X0</accession>
<dbReference type="PANTHER" id="PTHR32196:SF21">
    <property type="entry name" value="ABC TRANSPORTER PERMEASE PROTEIN YPHD-RELATED"/>
    <property type="match status" value="1"/>
</dbReference>
<dbReference type="Proteomes" id="UP000182888">
    <property type="component" value="Unassembled WGS sequence"/>
</dbReference>
<feature type="transmembrane region" description="Helical" evidence="8">
    <location>
        <begin position="230"/>
        <end position="253"/>
    </location>
</feature>
<dbReference type="SUPFAM" id="SSF63829">
    <property type="entry name" value="Calcium-dependent phosphotriesterase"/>
    <property type="match status" value="1"/>
</dbReference>
<evidence type="ECO:0000256" key="7">
    <source>
        <dbReference type="ARBA" id="ARBA00023136"/>
    </source>
</evidence>
<keyword evidence="6 8" id="KW-1133">Transmembrane helix</keyword>
<evidence type="ECO:0000256" key="2">
    <source>
        <dbReference type="ARBA" id="ARBA00022448"/>
    </source>
</evidence>
<evidence type="ECO:0000256" key="5">
    <source>
        <dbReference type="ARBA" id="ARBA00022692"/>
    </source>
</evidence>
<evidence type="ECO:0000313" key="11">
    <source>
        <dbReference type="Proteomes" id="UP000182888"/>
    </source>
</evidence>
<sequence length="707" mass="77748">MAISETYAKWRYRLVPDHVVGELLSKNWIDNAIPVFILALLLIFFGTVIDNFFTFGTFSTMLRQMGELTFVVLGMTLVILAGGIDLSVGSVFALANFLTLFLLNYIQVPVLAGIAIVLLVGAFCGLVNGVLVGYLKLRAFLTTLATLIIIDAIVEILTFRYARDVVLFMPDSHLWDLLAAGSVLGIPFNFVLVLVVAVALHIFLTRMRKGWHITAVGGSRRSAYNAGINVRGTVCLTYVISGIFASFAGILYAARLNSAGSETGAGLEVTVLTAAVLGGNSLGGGRGSVAKALLGTFIVVLLTSSLLRLQMPSGYNSLLLGGALLVAVATDVRWLKNRHKLLSRVYVSPTYFAPAAAAATDPGSGSPYEINDRLAEAEPIGLDQVDGAEDLAFDKDDNIYTGSRHGDIVKFFAPDYTRREIFAHIGGQPLGLHFDGEGALYACISGMGLYKVTPDREVIRLADETNRSRLSIIDDSRMRFADDMDFAPDGSVYFSEATIRYDVTDWATDSMEGRGNGRVLRYDPKTRVTRTVLPGRMFPNGICMTGDGESLFFAETWAGRINRYWFAGPQKGKVLPVITDLPGYPDNIRRSSDGHFWVAMLGMRTPSLDLAMRMPGFRRRMTQRVAFEEWIYPNINTGGVVKYDVNGKILESLWDRSGQKHPMITSMREHKGYLYLGGVFNNRLGRLKLPGADPTFNDRALYFRNWS</sequence>
<dbReference type="InterPro" id="IPR018119">
    <property type="entry name" value="Strictosidine_synth_cons-reg"/>
</dbReference>
<evidence type="ECO:0000256" key="4">
    <source>
        <dbReference type="ARBA" id="ARBA00022519"/>
    </source>
</evidence>
<dbReference type="CDD" id="cd06579">
    <property type="entry name" value="TM_PBP1_transp_AraH_like"/>
    <property type="match status" value="1"/>
</dbReference>
<feature type="transmembrane region" description="Helical" evidence="8">
    <location>
        <begin position="289"/>
        <end position="309"/>
    </location>
</feature>
<evidence type="ECO:0000256" key="6">
    <source>
        <dbReference type="ARBA" id="ARBA00022989"/>
    </source>
</evidence>
<dbReference type="PANTHER" id="PTHR32196">
    <property type="entry name" value="ABC TRANSPORTER PERMEASE PROTEIN YPHD-RELATED-RELATED"/>
    <property type="match status" value="1"/>
</dbReference>
<feature type="transmembrane region" description="Helical" evidence="8">
    <location>
        <begin position="139"/>
        <end position="159"/>
    </location>
</feature>
<dbReference type="EMBL" id="CCND01000017">
    <property type="protein sequence ID" value="CDX58867.1"/>
    <property type="molecule type" value="Genomic_DNA"/>
</dbReference>
<feature type="transmembrane region" description="Helical" evidence="8">
    <location>
        <begin position="70"/>
        <end position="98"/>
    </location>
</feature>
<keyword evidence="7 8" id="KW-0472">Membrane</keyword>
<dbReference type="AlphaFoldDB" id="A0A0K2W0X0"/>
<proteinExistence type="predicted"/>
<feature type="transmembrane region" description="Helical" evidence="8">
    <location>
        <begin position="110"/>
        <end position="132"/>
    </location>
</feature>
<dbReference type="InterPro" id="IPR011042">
    <property type="entry name" value="6-blade_b-propeller_TolB-like"/>
</dbReference>